<dbReference type="KEGG" id="ccp:CHC_T00003179001"/>
<keyword evidence="1" id="KW-0812">Transmembrane</keyword>
<dbReference type="Proteomes" id="UP000012073">
    <property type="component" value="Unassembled WGS sequence"/>
</dbReference>
<dbReference type="Gramene" id="CDF34545">
    <property type="protein sequence ID" value="CDF34545"/>
    <property type="gene ID" value="CHC_T00003179001"/>
</dbReference>
<evidence type="ECO:0000313" key="3">
    <source>
        <dbReference type="Proteomes" id="UP000012073"/>
    </source>
</evidence>
<organism evidence="2 3">
    <name type="scientific">Chondrus crispus</name>
    <name type="common">Carrageen Irish moss</name>
    <name type="synonym">Polymorpha crispa</name>
    <dbReference type="NCBI Taxonomy" id="2769"/>
    <lineage>
        <taxon>Eukaryota</taxon>
        <taxon>Rhodophyta</taxon>
        <taxon>Florideophyceae</taxon>
        <taxon>Rhodymeniophycidae</taxon>
        <taxon>Gigartinales</taxon>
        <taxon>Gigartinaceae</taxon>
        <taxon>Chondrus</taxon>
    </lineage>
</organism>
<protein>
    <submittedName>
        <fullName evidence="2">Uncharacterized protein</fullName>
    </submittedName>
</protein>
<evidence type="ECO:0000256" key="1">
    <source>
        <dbReference type="SAM" id="Phobius"/>
    </source>
</evidence>
<name>R7QAR4_CHOCR</name>
<dbReference type="EMBL" id="HG001696">
    <property type="protein sequence ID" value="CDF34545.1"/>
    <property type="molecule type" value="Genomic_DNA"/>
</dbReference>
<proteinExistence type="predicted"/>
<keyword evidence="3" id="KW-1185">Reference proteome</keyword>
<dbReference type="RefSeq" id="XP_005714364.1">
    <property type="nucleotide sequence ID" value="XM_005714307.1"/>
</dbReference>
<feature type="transmembrane region" description="Helical" evidence="1">
    <location>
        <begin position="30"/>
        <end position="49"/>
    </location>
</feature>
<keyword evidence="1" id="KW-0472">Membrane</keyword>
<keyword evidence="1" id="KW-1133">Transmembrane helix</keyword>
<sequence length="57" mass="6693">MFVRRSRNGYPHLYSTVLTRTELSVRAVNLWSLVYADLLLFILFCAVGWPNCYVYTC</sequence>
<dbReference type="AlphaFoldDB" id="R7QAR4"/>
<reference evidence="3" key="1">
    <citation type="journal article" date="2013" name="Proc. Natl. Acad. Sci. U.S.A.">
        <title>Genome structure and metabolic features in the red seaweed Chondrus crispus shed light on evolution of the Archaeplastida.</title>
        <authorList>
            <person name="Collen J."/>
            <person name="Porcel B."/>
            <person name="Carre W."/>
            <person name="Ball S.G."/>
            <person name="Chaparro C."/>
            <person name="Tonon T."/>
            <person name="Barbeyron T."/>
            <person name="Michel G."/>
            <person name="Noel B."/>
            <person name="Valentin K."/>
            <person name="Elias M."/>
            <person name="Artiguenave F."/>
            <person name="Arun A."/>
            <person name="Aury J.M."/>
            <person name="Barbosa-Neto J.F."/>
            <person name="Bothwell J.H."/>
            <person name="Bouget F.Y."/>
            <person name="Brillet L."/>
            <person name="Cabello-Hurtado F."/>
            <person name="Capella-Gutierrez S."/>
            <person name="Charrier B."/>
            <person name="Cladiere L."/>
            <person name="Cock J.M."/>
            <person name="Coelho S.M."/>
            <person name="Colleoni C."/>
            <person name="Czjzek M."/>
            <person name="Da Silva C."/>
            <person name="Delage L."/>
            <person name="Denoeud F."/>
            <person name="Deschamps P."/>
            <person name="Dittami S.M."/>
            <person name="Gabaldon T."/>
            <person name="Gachon C.M."/>
            <person name="Groisillier A."/>
            <person name="Herve C."/>
            <person name="Jabbari K."/>
            <person name="Katinka M."/>
            <person name="Kloareg B."/>
            <person name="Kowalczyk N."/>
            <person name="Labadie K."/>
            <person name="Leblanc C."/>
            <person name="Lopez P.J."/>
            <person name="McLachlan D.H."/>
            <person name="Meslet-Cladiere L."/>
            <person name="Moustafa A."/>
            <person name="Nehr Z."/>
            <person name="Nyvall Collen P."/>
            <person name="Panaud O."/>
            <person name="Partensky F."/>
            <person name="Poulain J."/>
            <person name="Rensing S.A."/>
            <person name="Rousvoal S."/>
            <person name="Samson G."/>
            <person name="Symeonidi A."/>
            <person name="Weissenbach J."/>
            <person name="Zambounis A."/>
            <person name="Wincker P."/>
            <person name="Boyen C."/>
        </authorList>
    </citation>
    <scope>NUCLEOTIDE SEQUENCE [LARGE SCALE GENOMIC DNA]</scope>
    <source>
        <strain evidence="3">cv. Stackhouse</strain>
    </source>
</reference>
<evidence type="ECO:0000313" key="2">
    <source>
        <dbReference type="EMBL" id="CDF34545.1"/>
    </source>
</evidence>
<dbReference type="GeneID" id="17322076"/>
<accession>R7QAR4</accession>
<gene>
    <name evidence="2" type="ORF">CHC_T00003179001</name>
</gene>